<dbReference type="PROSITE" id="PS51670">
    <property type="entry name" value="SHKT"/>
    <property type="match status" value="2"/>
</dbReference>
<evidence type="ECO:0000256" key="1">
    <source>
        <dbReference type="ARBA" id="ARBA00022729"/>
    </source>
</evidence>
<evidence type="ECO:0000313" key="8">
    <source>
        <dbReference type="WBParaSite" id="ACOC_0000327701-mRNA-1"/>
    </source>
</evidence>
<dbReference type="PANTHER" id="PTHR46219">
    <property type="entry name" value="PROTEIN CBG11138"/>
    <property type="match status" value="1"/>
</dbReference>
<feature type="domain" description="ShKT" evidence="5">
    <location>
        <begin position="11"/>
        <end position="51"/>
    </location>
</feature>
<dbReference type="OMA" id="TSLMRTQ"/>
<dbReference type="OrthoDB" id="5855340at2759"/>
<organism evidence="8">
    <name type="scientific">Angiostrongylus costaricensis</name>
    <name type="common">Nematode worm</name>
    <dbReference type="NCBI Taxonomy" id="334426"/>
    <lineage>
        <taxon>Eukaryota</taxon>
        <taxon>Metazoa</taxon>
        <taxon>Ecdysozoa</taxon>
        <taxon>Nematoda</taxon>
        <taxon>Chromadorea</taxon>
        <taxon>Rhabditida</taxon>
        <taxon>Rhabditina</taxon>
        <taxon>Rhabditomorpha</taxon>
        <taxon>Strongyloidea</taxon>
        <taxon>Metastrongylidae</taxon>
        <taxon>Angiostrongylus</taxon>
    </lineage>
</organism>
<dbReference type="STRING" id="334426.A0A0R3PG95"/>
<evidence type="ECO:0000256" key="3">
    <source>
        <dbReference type="PROSITE-ProRule" id="PRU01005"/>
    </source>
</evidence>
<protein>
    <submittedName>
        <fullName evidence="8">ShTK domain protein</fullName>
    </submittedName>
</protein>
<name>A0A0R3PG95_ANGCS</name>
<dbReference type="AlphaFoldDB" id="A0A0R3PG95"/>
<sequence length="104" mass="11322">LIFFLLFLLSCVDRVNPRTGVSDCPRVSALCSNPVYDAVMTRQCPKTCGRCGITNSTATTTAVCQDMINPATGTSDCPARANLCRNPNYVDLMRVQCGKTCQYC</sequence>
<reference evidence="8" key="1">
    <citation type="submission" date="2017-02" db="UniProtKB">
        <authorList>
            <consortium name="WormBaseParasite"/>
        </authorList>
    </citation>
    <scope>IDENTIFICATION</scope>
</reference>
<keyword evidence="7" id="KW-1185">Reference proteome</keyword>
<dbReference type="InterPro" id="IPR003582">
    <property type="entry name" value="ShKT_dom"/>
</dbReference>
<dbReference type="EMBL" id="UYYA01000930">
    <property type="protein sequence ID" value="VDM54863.1"/>
    <property type="molecule type" value="Genomic_DNA"/>
</dbReference>
<dbReference type="Pfam" id="PF01549">
    <property type="entry name" value="ShK"/>
    <property type="match status" value="2"/>
</dbReference>
<reference evidence="6 7" key="2">
    <citation type="submission" date="2018-11" db="EMBL/GenBank/DDBJ databases">
        <authorList>
            <consortium name="Pathogen Informatics"/>
        </authorList>
    </citation>
    <scope>NUCLEOTIDE SEQUENCE [LARGE SCALE GENOMIC DNA]</scope>
    <source>
        <strain evidence="6 7">Costa Rica</strain>
    </source>
</reference>
<dbReference type="FunFam" id="1.10.10.1940:FF:000002">
    <property type="entry name" value="PHAryngeal gland Toxin-related"/>
    <property type="match status" value="2"/>
</dbReference>
<dbReference type="PANTHER" id="PTHR46219:SF5">
    <property type="entry name" value="SHKT DOMAIN-CONTAINING PROTEIN"/>
    <property type="match status" value="1"/>
</dbReference>
<evidence type="ECO:0000256" key="4">
    <source>
        <dbReference type="SAM" id="SignalP"/>
    </source>
</evidence>
<feature type="domain" description="ShKT" evidence="5">
    <location>
        <begin position="64"/>
        <end position="104"/>
    </location>
</feature>
<dbReference type="Gene3D" id="1.10.10.1870">
    <property type="entry name" value="ShTK domain-like"/>
    <property type="match status" value="1"/>
</dbReference>
<dbReference type="Gene3D" id="1.10.10.1940">
    <property type="match status" value="1"/>
</dbReference>
<evidence type="ECO:0000313" key="7">
    <source>
        <dbReference type="Proteomes" id="UP000267027"/>
    </source>
</evidence>
<accession>A0A0R3PG95</accession>
<evidence type="ECO:0000259" key="5">
    <source>
        <dbReference type="PROSITE" id="PS51670"/>
    </source>
</evidence>
<proteinExistence type="predicted"/>
<keyword evidence="2" id="KW-1015">Disulfide bond</keyword>
<evidence type="ECO:0000256" key="2">
    <source>
        <dbReference type="ARBA" id="ARBA00023157"/>
    </source>
</evidence>
<dbReference type="Proteomes" id="UP000267027">
    <property type="component" value="Unassembled WGS sequence"/>
</dbReference>
<evidence type="ECO:0000313" key="6">
    <source>
        <dbReference type="EMBL" id="VDM54863.1"/>
    </source>
</evidence>
<dbReference type="WBParaSite" id="ACOC_0000327701-mRNA-1">
    <property type="protein sequence ID" value="ACOC_0000327701-mRNA-1"/>
    <property type="gene ID" value="ACOC_0000327701"/>
</dbReference>
<feature type="chain" id="PRO_5043130073" evidence="4">
    <location>
        <begin position="18"/>
        <end position="104"/>
    </location>
</feature>
<feature type="signal peptide" evidence="4">
    <location>
        <begin position="1"/>
        <end position="17"/>
    </location>
</feature>
<keyword evidence="1 4" id="KW-0732">Signal</keyword>
<comment type="caution">
    <text evidence="3">Lacks conserved residue(s) required for the propagation of feature annotation.</text>
</comment>
<dbReference type="SMART" id="SM00254">
    <property type="entry name" value="ShKT"/>
    <property type="match status" value="2"/>
</dbReference>
<gene>
    <name evidence="6" type="ORF">ACOC_LOCUS3278</name>
</gene>